<accession>A0A9P0NTL9</accession>
<dbReference type="EMBL" id="CAKOFQ010006677">
    <property type="protein sequence ID" value="CAH1958454.1"/>
    <property type="molecule type" value="Genomic_DNA"/>
</dbReference>
<organism evidence="1 2">
    <name type="scientific">Acanthoscelides obtectus</name>
    <name type="common">Bean weevil</name>
    <name type="synonym">Bruchus obtectus</name>
    <dbReference type="NCBI Taxonomy" id="200917"/>
    <lineage>
        <taxon>Eukaryota</taxon>
        <taxon>Metazoa</taxon>
        <taxon>Ecdysozoa</taxon>
        <taxon>Arthropoda</taxon>
        <taxon>Hexapoda</taxon>
        <taxon>Insecta</taxon>
        <taxon>Pterygota</taxon>
        <taxon>Neoptera</taxon>
        <taxon>Endopterygota</taxon>
        <taxon>Coleoptera</taxon>
        <taxon>Polyphaga</taxon>
        <taxon>Cucujiformia</taxon>
        <taxon>Chrysomeloidea</taxon>
        <taxon>Chrysomelidae</taxon>
        <taxon>Bruchinae</taxon>
        <taxon>Bruchini</taxon>
        <taxon>Acanthoscelides</taxon>
    </lineage>
</organism>
<evidence type="ECO:0000313" key="1">
    <source>
        <dbReference type="EMBL" id="CAH1958454.1"/>
    </source>
</evidence>
<dbReference type="AlphaFoldDB" id="A0A9P0NTL9"/>
<comment type="caution">
    <text evidence="1">The sequence shown here is derived from an EMBL/GenBank/DDBJ whole genome shotgun (WGS) entry which is preliminary data.</text>
</comment>
<dbReference type="OrthoDB" id="8197232at2759"/>
<keyword evidence="2" id="KW-1185">Reference proteome</keyword>
<name>A0A9P0NTL9_ACAOB</name>
<reference evidence="1" key="1">
    <citation type="submission" date="2022-03" db="EMBL/GenBank/DDBJ databases">
        <authorList>
            <person name="Sayadi A."/>
        </authorList>
    </citation>
    <scope>NUCLEOTIDE SEQUENCE</scope>
</reference>
<gene>
    <name evidence="1" type="ORF">ACAOBT_LOCUS2649</name>
</gene>
<protein>
    <recommendedName>
        <fullName evidence="3">Reverse transcriptase domain-containing protein</fullName>
    </recommendedName>
</protein>
<evidence type="ECO:0008006" key="3">
    <source>
        <dbReference type="Google" id="ProtNLM"/>
    </source>
</evidence>
<sequence length="103" mass="11999">MWLQAFSPKFLKPRVVPIFKNGEKDEISNYRTLSILSAVLKILERAIFEKIIAFLKEKDILAHCQHGSRKQRNVQTAILQFISKLYECLDKEEKSIGLFMDLS</sequence>
<evidence type="ECO:0000313" key="2">
    <source>
        <dbReference type="Proteomes" id="UP001152888"/>
    </source>
</evidence>
<dbReference type="Proteomes" id="UP001152888">
    <property type="component" value="Unassembled WGS sequence"/>
</dbReference>
<proteinExistence type="predicted"/>